<feature type="transmembrane region" description="Helical" evidence="1">
    <location>
        <begin position="12"/>
        <end position="32"/>
    </location>
</feature>
<dbReference type="Proteomes" id="UP000008810">
    <property type="component" value="Chromosome 1"/>
</dbReference>
<keyword evidence="1" id="KW-1133">Transmembrane helix</keyword>
<accession>A0A0Q3GQM8</accession>
<feature type="transmembrane region" description="Helical" evidence="1">
    <location>
        <begin position="55"/>
        <end position="73"/>
    </location>
</feature>
<evidence type="ECO:0000313" key="2">
    <source>
        <dbReference type="EMBL" id="KQK13247.1"/>
    </source>
</evidence>
<keyword evidence="1" id="KW-0472">Membrane</keyword>
<dbReference type="Gramene" id="KQK13247">
    <property type="protein sequence ID" value="KQK13247"/>
    <property type="gene ID" value="BRADI_1g08875v3"/>
</dbReference>
<proteinExistence type="predicted"/>
<keyword evidence="4" id="KW-1185">Reference proteome</keyword>
<dbReference type="EnsemblPlants" id="KQK13247">
    <property type="protein sequence ID" value="KQK13247"/>
    <property type="gene ID" value="BRADI_1g08875v3"/>
</dbReference>
<evidence type="ECO:0000313" key="3">
    <source>
        <dbReference type="EnsemblPlants" id="KQK13247"/>
    </source>
</evidence>
<evidence type="ECO:0000313" key="4">
    <source>
        <dbReference type="Proteomes" id="UP000008810"/>
    </source>
</evidence>
<organism evidence="2">
    <name type="scientific">Brachypodium distachyon</name>
    <name type="common">Purple false brome</name>
    <name type="synonym">Trachynia distachya</name>
    <dbReference type="NCBI Taxonomy" id="15368"/>
    <lineage>
        <taxon>Eukaryota</taxon>
        <taxon>Viridiplantae</taxon>
        <taxon>Streptophyta</taxon>
        <taxon>Embryophyta</taxon>
        <taxon>Tracheophyta</taxon>
        <taxon>Spermatophyta</taxon>
        <taxon>Magnoliopsida</taxon>
        <taxon>Liliopsida</taxon>
        <taxon>Poales</taxon>
        <taxon>Poaceae</taxon>
        <taxon>BOP clade</taxon>
        <taxon>Pooideae</taxon>
        <taxon>Stipodae</taxon>
        <taxon>Brachypodieae</taxon>
        <taxon>Brachypodium</taxon>
    </lineage>
</organism>
<dbReference type="AlphaFoldDB" id="A0A0Q3GQM8"/>
<name>A0A0Q3GQM8_BRADI</name>
<sequence length="82" mass="9177">MPRIGETGAIPAARVGFELGLLASSIVVRHIWREYLIPSVDPDILPVFLEFGAEVIGYTCFIYTSLFFVLDAIDSPYARGWR</sequence>
<protein>
    <submittedName>
        <fullName evidence="2 3">Uncharacterized protein</fullName>
    </submittedName>
</protein>
<reference evidence="2 3" key="1">
    <citation type="journal article" date="2010" name="Nature">
        <title>Genome sequencing and analysis of the model grass Brachypodium distachyon.</title>
        <authorList>
            <consortium name="International Brachypodium Initiative"/>
        </authorList>
    </citation>
    <scope>NUCLEOTIDE SEQUENCE [LARGE SCALE GENOMIC DNA]</scope>
    <source>
        <strain evidence="2 3">Bd21</strain>
    </source>
</reference>
<dbReference type="EMBL" id="CM000880">
    <property type="protein sequence ID" value="KQK13247.1"/>
    <property type="molecule type" value="Genomic_DNA"/>
</dbReference>
<gene>
    <name evidence="2" type="ORF">BRADI_1g08875v3</name>
</gene>
<keyword evidence="1" id="KW-0812">Transmembrane</keyword>
<dbReference type="InParanoid" id="A0A0Q3GQM8"/>
<reference evidence="2" key="2">
    <citation type="submission" date="2017-06" db="EMBL/GenBank/DDBJ databases">
        <title>WGS assembly of Brachypodium distachyon.</title>
        <authorList>
            <consortium name="The International Brachypodium Initiative"/>
            <person name="Lucas S."/>
            <person name="Harmon-Smith M."/>
            <person name="Lail K."/>
            <person name="Tice H."/>
            <person name="Grimwood J."/>
            <person name="Bruce D."/>
            <person name="Barry K."/>
            <person name="Shu S."/>
            <person name="Lindquist E."/>
            <person name="Wang M."/>
            <person name="Pitluck S."/>
            <person name="Vogel J.P."/>
            <person name="Garvin D.F."/>
            <person name="Mockler T.C."/>
            <person name="Schmutz J."/>
            <person name="Rokhsar D."/>
            <person name="Bevan M.W."/>
        </authorList>
    </citation>
    <scope>NUCLEOTIDE SEQUENCE</scope>
    <source>
        <strain evidence="2">Bd21</strain>
    </source>
</reference>
<evidence type="ECO:0000256" key="1">
    <source>
        <dbReference type="SAM" id="Phobius"/>
    </source>
</evidence>
<reference evidence="3" key="3">
    <citation type="submission" date="2018-08" db="UniProtKB">
        <authorList>
            <consortium name="EnsemblPlants"/>
        </authorList>
    </citation>
    <scope>IDENTIFICATION</scope>
    <source>
        <strain evidence="3">cv. Bd21</strain>
    </source>
</reference>